<dbReference type="InterPro" id="IPR019819">
    <property type="entry name" value="Carboxylesterase_B_CS"/>
</dbReference>
<dbReference type="AlphaFoldDB" id="A0A4Z2CY90"/>
<evidence type="ECO:0000256" key="3">
    <source>
        <dbReference type="SAM" id="Phobius"/>
    </source>
</evidence>
<dbReference type="InterPro" id="IPR002018">
    <property type="entry name" value="CarbesteraseB"/>
</dbReference>
<evidence type="ECO:0000313" key="7">
    <source>
        <dbReference type="Proteomes" id="UP000311919"/>
    </source>
</evidence>
<feature type="transmembrane region" description="Helical" evidence="3">
    <location>
        <begin position="1019"/>
        <end position="1041"/>
    </location>
</feature>
<dbReference type="SUPFAM" id="SSF53474">
    <property type="entry name" value="alpha/beta-Hydrolases"/>
    <property type="match status" value="1"/>
</dbReference>
<reference evidence="6 7" key="1">
    <citation type="submission" date="2019-03" db="EMBL/GenBank/DDBJ databases">
        <title>An improved genome assembly of the fluke Schistosoma japonicum.</title>
        <authorList>
            <person name="Hu W."/>
            <person name="Luo F."/>
            <person name="Yin M."/>
            <person name="Mo X."/>
            <person name="Sun C."/>
            <person name="Wu Q."/>
            <person name="Zhu B."/>
            <person name="Xiang M."/>
            <person name="Wang J."/>
            <person name="Wang Y."/>
            <person name="Zhang T."/>
            <person name="Xu B."/>
            <person name="Zheng H."/>
            <person name="Feng Z."/>
        </authorList>
    </citation>
    <scope>NUCLEOTIDE SEQUENCE [LARGE SCALE GENOMIC DNA]</scope>
    <source>
        <strain evidence="6">HuSjv2</strain>
        <tissue evidence="6">Worms</tissue>
    </source>
</reference>
<dbReference type="EMBL" id="SKCS01000398">
    <property type="protein sequence ID" value="TNN09192.1"/>
    <property type="molecule type" value="Genomic_DNA"/>
</dbReference>
<dbReference type="PANTHER" id="PTHR43903">
    <property type="entry name" value="NEUROLIGIN"/>
    <property type="match status" value="1"/>
</dbReference>
<feature type="signal peptide" evidence="4">
    <location>
        <begin position="1"/>
        <end position="16"/>
    </location>
</feature>
<evidence type="ECO:0000256" key="2">
    <source>
        <dbReference type="ARBA" id="ARBA00022729"/>
    </source>
</evidence>
<gene>
    <name evidence="6" type="ORF">EWB00_006511</name>
</gene>
<evidence type="ECO:0000256" key="4">
    <source>
        <dbReference type="SAM" id="SignalP"/>
    </source>
</evidence>
<proteinExistence type="inferred from homology"/>
<keyword evidence="7" id="KW-1185">Reference proteome</keyword>
<sequence>MLILVTLLLFIQQSLIINTFSNDKNIVNNEMNITNNTQKFTMKNIETMNIDDNNDDVNINSNDDIITLIDGKRLTGIKLHLPVSSLNPVIAYYGVRYASLGVSYKSNDYLSKTTTTTTVFTNYSNNIEMPALHRFSHSVASFFYESPIGIYSHTTLPPVCPQQLININLEDKNIPKQVKDRFIRLLPFLRNQDEDCLTLNIYVPQEDNKRQFYKRPIFLFVHGESYEYGSGNAYDLSVLSSYSNTIGITLNYRLGLLGFFSINNHGVSGNYALYDLHAAIMWIKTNIESFNGNPEEITLIGYGHGASLIHLFSLSKMSQGTTGNGIKRIILLNGSGFAPWSTSHQTTSIITELLKHLNISEQNLKNNVSFDSADRNTEYSNRKKSLFAQTPSLNFIKPTNDSGHISNSFAKNINVTTTTSSIPEQLLKQLFSVLKNSTTKFLIHLQEKLTQSFITTRLGPVMSKHLFPSYLFMNSSIEKTEHKHRLRKQQRQQQQKHWYKPKYPHFPGEFIKLNDQILKAPDIETSLFMKTDLLIGWTDAPASNLYYLQNDIHRMSYSDVLQQLVHEIYPYNQDAIKEIIEHAYCYSNELSLDSKKNNDDTIDNPGENIKENNCHWKIQDILSDGLYIVPIVQTLKMHSEHHTGQSNIQSSSSSLSSSLFTVGVHTKASSKKQFNNHNNDNVKSRKSTYALFFNYKTFQTLQKSKNTTTKQHLSMEKCGFGEDLPYLLGAPFISPNQLAPFSNEYSEIDKIISINLMNYLTNFMHNGDPNKEFIEKQTKMTPINWPEYTSDAKFYLQIGDDSKDTQRLYQTKHIRNMWGTEEKEKHLFTIKQFYETDKHELWSTLFPRLTYLHRTNKLSRHNEDKENAEKHPYKQTLFNKYFYFLQLKEADWLHGQVNLEAKPTSRLLQNNGQTLENLLNLVENGRIYERHIVIPNISFSGNFSQLPLYKENETDHISNTLVSFEKNELLMNFNSSNESHPNDDEIDTEFYYYSQALTTPGYSSLSSPSSSSSYSHPTLIWIVLAGSVLFLLNTLIFIAIYHQTHQLRNTTTYQQSKSSVNSSSFIQGTEETSTFKKNPVSNFFSLSKNEFRQMQNKDGKIITHADVSNTLSHVKISSSTPTSSTSNYYGLSDLSYSLQKPQFGLNTCRNQITPSFNEIPIVTLNPYNTTDNIHNVDNSNNVMNLWSIDSPTFIEHTTNPSHGTKYLAPFHCHQQRNLNIQSSIY</sequence>
<feature type="domain" description="Carboxylesterase type B" evidence="5">
    <location>
        <begin position="642"/>
        <end position="813"/>
    </location>
</feature>
<keyword evidence="2 4" id="KW-0732">Signal</keyword>
<dbReference type="Proteomes" id="UP000311919">
    <property type="component" value="Unassembled WGS sequence"/>
</dbReference>
<evidence type="ECO:0000259" key="5">
    <source>
        <dbReference type="Pfam" id="PF00135"/>
    </source>
</evidence>
<keyword evidence="3" id="KW-0472">Membrane</keyword>
<keyword evidence="3" id="KW-0812">Transmembrane</keyword>
<dbReference type="PROSITE" id="PS00941">
    <property type="entry name" value="CARBOXYLESTERASE_B_2"/>
    <property type="match status" value="1"/>
</dbReference>
<keyword evidence="3" id="KW-1133">Transmembrane helix</keyword>
<comment type="caution">
    <text evidence="6">The sequence shown here is derived from an EMBL/GenBank/DDBJ whole genome shotgun (WGS) entry which is preliminary data.</text>
</comment>
<comment type="similarity">
    <text evidence="1">Belongs to the type-B carboxylesterase/lipase family.</text>
</comment>
<name>A0A4Z2CY90_SCHJA</name>
<dbReference type="STRING" id="6182.A0A4Z2CY90"/>
<evidence type="ECO:0000313" key="6">
    <source>
        <dbReference type="EMBL" id="TNN09192.1"/>
    </source>
</evidence>
<dbReference type="InterPro" id="IPR029058">
    <property type="entry name" value="AB_hydrolase_fold"/>
</dbReference>
<feature type="chain" id="PRO_5021250874" evidence="4">
    <location>
        <begin position="17"/>
        <end position="1225"/>
    </location>
</feature>
<dbReference type="Pfam" id="PF00135">
    <property type="entry name" value="COesterase"/>
    <property type="match status" value="2"/>
</dbReference>
<protein>
    <submittedName>
        <fullName evidence="6">Neuroligin-4, Y-linked</fullName>
    </submittedName>
</protein>
<organism evidence="6 7">
    <name type="scientific">Schistosoma japonicum</name>
    <name type="common">Blood fluke</name>
    <dbReference type="NCBI Taxonomy" id="6182"/>
    <lineage>
        <taxon>Eukaryota</taxon>
        <taxon>Metazoa</taxon>
        <taxon>Spiralia</taxon>
        <taxon>Lophotrochozoa</taxon>
        <taxon>Platyhelminthes</taxon>
        <taxon>Trematoda</taxon>
        <taxon>Digenea</taxon>
        <taxon>Strigeidida</taxon>
        <taxon>Schistosomatoidea</taxon>
        <taxon>Schistosomatidae</taxon>
        <taxon>Schistosoma</taxon>
    </lineage>
</organism>
<dbReference type="InterPro" id="IPR051093">
    <property type="entry name" value="Neuroligin/BSAL"/>
</dbReference>
<dbReference type="OrthoDB" id="408631at2759"/>
<accession>A0A4Z2CY90</accession>
<dbReference type="Gene3D" id="3.40.50.1820">
    <property type="entry name" value="alpha/beta hydrolase"/>
    <property type="match status" value="1"/>
</dbReference>
<feature type="domain" description="Carboxylesterase type B" evidence="5">
    <location>
        <begin position="150"/>
        <end position="405"/>
    </location>
</feature>
<evidence type="ECO:0000256" key="1">
    <source>
        <dbReference type="ARBA" id="ARBA00005964"/>
    </source>
</evidence>